<dbReference type="PANTHER" id="PTHR43061:SF1">
    <property type="entry name" value="GTP DIPHOSPHOKINASE RSH1, CHLOROPLASTIC-RELATED"/>
    <property type="match status" value="1"/>
</dbReference>
<dbReference type="EMBL" id="JAAZIL010000068">
    <property type="protein sequence ID" value="NLZ24639.1"/>
    <property type="molecule type" value="Genomic_DNA"/>
</dbReference>
<evidence type="ECO:0000313" key="5">
    <source>
        <dbReference type="Proteomes" id="UP000564033"/>
    </source>
</evidence>
<keyword evidence="2" id="KW-0694">RNA-binding</keyword>
<dbReference type="PROSITE" id="PS50889">
    <property type="entry name" value="S4"/>
    <property type="match status" value="1"/>
</dbReference>
<comment type="similarity">
    <text evidence="1">Belongs to the RelA/SpoT family.</text>
</comment>
<evidence type="ECO:0000313" key="4">
    <source>
        <dbReference type="EMBL" id="NLZ24639.1"/>
    </source>
</evidence>
<dbReference type="SUPFAM" id="SSF81271">
    <property type="entry name" value="TGS-like"/>
    <property type="match status" value="1"/>
</dbReference>
<feature type="domain" description="TGS" evidence="3">
    <location>
        <begin position="63"/>
        <end position="124"/>
    </location>
</feature>
<dbReference type="FunFam" id="3.10.20.30:FF:000002">
    <property type="entry name" value="GTP pyrophosphokinase (RelA/SpoT)"/>
    <property type="match status" value="1"/>
</dbReference>
<name>A0A847VDR4_9BACT</name>
<reference evidence="4 5" key="1">
    <citation type="journal article" date="2020" name="Biotechnol. Biofuels">
        <title>New insights from the biogas microbiome by comprehensive genome-resolved metagenomics of nearly 1600 species originating from multiple anaerobic digesters.</title>
        <authorList>
            <person name="Campanaro S."/>
            <person name="Treu L."/>
            <person name="Rodriguez-R L.M."/>
            <person name="Kovalovszki A."/>
            <person name="Ziels R.M."/>
            <person name="Maus I."/>
            <person name="Zhu X."/>
            <person name="Kougias P.G."/>
            <person name="Basile A."/>
            <person name="Luo G."/>
            <person name="Schluter A."/>
            <person name="Konstantinidis K.T."/>
            <person name="Angelidaki I."/>
        </authorList>
    </citation>
    <scope>NUCLEOTIDE SEQUENCE [LARGE SCALE GENOMIC DNA]</scope>
    <source>
        <strain evidence="4">AS19jrsBPTG_9</strain>
    </source>
</reference>
<evidence type="ECO:0000259" key="3">
    <source>
        <dbReference type="PROSITE" id="PS51880"/>
    </source>
</evidence>
<dbReference type="GO" id="GO:0016787">
    <property type="term" value="F:hydrolase activity"/>
    <property type="evidence" value="ECO:0007669"/>
    <property type="project" value="UniProtKB-KW"/>
</dbReference>
<comment type="caution">
    <text evidence="4">The sequence shown here is derived from an EMBL/GenBank/DDBJ whole genome shotgun (WGS) entry which is preliminary data.</text>
</comment>
<accession>A0A847VDR4</accession>
<feature type="non-terminal residue" evidence="4">
    <location>
        <position position="1"/>
    </location>
</feature>
<dbReference type="InterPro" id="IPR012676">
    <property type="entry name" value="TGS-like"/>
</dbReference>
<sequence length="155" mass="17746">EDMHYINTYGSASHIAYKESKSRYAKVTDKYNWVEDVHRGISRNLSLREKEISVPINVKIFSNKVYAFTPKGKIIPLDSGDTVIDFAFKVHTDIGNRMVSAQVNDKAVKLDYKVETGDTIKINTQIGKTRVKLDWVQYANSSSTQSKIQRTWKNL</sequence>
<organism evidence="4 5">
    <name type="scientific">Candidatus Dojkabacteria bacterium</name>
    <dbReference type="NCBI Taxonomy" id="2099670"/>
    <lineage>
        <taxon>Bacteria</taxon>
        <taxon>Candidatus Dojkabacteria</taxon>
    </lineage>
</organism>
<dbReference type="AlphaFoldDB" id="A0A847VDR4"/>
<gene>
    <name evidence="4" type="ORF">GX888_02770</name>
</gene>
<dbReference type="GO" id="GO:0003723">
    <property type="term" value="F:RNA binding"/>
    <property type="evidence" value="ECO:0007669"/>
    <property type="project" value="UniProtKB-KW"/>
</dbReference>
<dbReference type="Proteomes" id="UP000564033">
    <property type="component" value="Unassembled WGS sequence"/>
</dbReference>
<protein>
    <submittedName>
        <fullName evidence="4">Bifunctional (P)ppGpp synthetase/guanosine-3',5'-bis(Diphosphate) 3'-pyrophosphohydrolase</fullName>
    </submittedName>
</protein>
<proteinExistence type="inferred from homology"/>
<dbReference type="PANTHER" id="PTHR43061">
    <property type="entry name" value="GTP DIPHOSPHOKINASE RSH1, CHLOROPLASTIC-RELATED"/>
    <property type="match status" value="1"/>
</dbReference>
<dbReference type="InterPro" id="IPR012675">
    <property type="entry name" value="Beta-grasp_dom_sf"/>
</dbReference>
<keyword evidence="4" id="KW-0378">Hydrolase</keyword>
<evidence type="ECO:0000256" key="2">
    <source>
        <dbReference type="PROSITE-ProRule" id="PRU00182"/>
    </source>
</evidence>
<dbReference type="Gene3D" id="3.10.20.30">
    <property type="match status" value="1"/>
</dbReference>
<dbReference type="PROSITE" id="PS51880">
    <property type="entry name" value="TGS"/>
    <property type="match status" value="1"/>
</dbReference>
<evidence type="ECO:0000256" key="1">
    <source>
        <dbReference type="ARBA" id="ARBA00007476"/>
    </source>
</evidence>
<dbReference type="InterPro" id="IPR004095">
    <property type="entry name" value="TGS"/>
</dbReference>
<dbReference type="Pfam" id="PF02824">
    <property type="entry name" value="TGS"/>
    <property type="match status" value="1"/>
</dbReference>